<dbReference type="AlphaFoldDB" id="A0A1X6N6I2"/>
<name>A0A1X6N6I2_9APHY</name>
<sequence length="220" mass="23470">MSPPSTSRSLDTRPVLGKRQSPSLGAFPPHRPASLHATFRVLGSWFPPASSVRAPTMPDVAVTIQVPERNPARSRVVSIPPCHSTRAWVLSSCLALPYASCVHLSHFRDAVIRQEDAFETLQERRSIEAPQGWSSASTSIMARHTGSLLPLAPLDETVLNAARSAKDCFSTRKPASSVLRAALSQVNGLPLAAGGSANILSLFTSNWGTRSVATTVVVSP</sequence>
<dbReference type="Proteomes" id="UP000194127">
    <property type="component" value="Unassembled WGS sequence"/>
</dbReference>
<feature type="region of interest" description="Disordered" evidence="1">
    <location>
        <begin position="1"/>
        <end position="30"/>
    </location>
</feature>
<organism evidence="2 3">
    <name type="scientific">Postia placenta MAD-698-R-SB12</name>
    <dbReference type="NCBI Taxonomy" id="670580"/>
    <lineage>
        <taxon>Eukaryota</taxon>
        <taxon>Fungi</taxon>
        <taxon>Dikarya</taxon>
        <taxon>Basidiomycota</taxon>
        <taxon>Agaricomycotina</taxon>
        <taxon>Agaricomycetes</taxon>
        <taxon>Polyporales</taxon>
        <taxon>Adustoporiaceae</taxon>
        <taxon>Rhodonia</taxon>
    </lineage>
</organism>
<evidence type="ECO:0000256" key="1">
    <source>
        <dbReference type="SAM" id="MobiDB-lite"/>
    </source>
</evidence>
<reference evidence="2 3" key="1">
    <citation type="submission" date="2017-04" db="EMBL/GenBank/DDBJ databases">
        <title>Genome Sequence of the Model Brown-Rot Fungus Postia placenta SB12.</title>
        <authorList>
            <consortium name="DOE Joint Genome Institute"/>
            <person name="Gaskell J."/>
            <person name="Kersten P."/>
            <person name="Larrondo L.F."/>
            <person name="Canessa P."/>
            <person name="Martinez D."/>
            <person name="Hibbett D."/>
            <person name="Schmoll M."/>
            <person name="Kubicek C.P."/>
            <person name="Martinez A.T."/>
            <person name="Yadav J."/>
            <person name="Master E."/>
            <person name="Magnuson J.K."/>
            <person name="James T."/>
            <person name="Yaver D."/>
            <person name="Berka R."/>
            <person name="Labutti K."/>
            <person name="Lipzen A."/>
            <person name="Aerts A."/>
            <person name="Barry K."/>
            <person name="Henrissat B."/>
            <person name="Blanchette R."/>
            <person name="Grigoriev I."/>
            <person name="Cullen D."/>
        </authorList>
    </citation>
    <scope>NUCLEOTIDE SEQUENCE [LARGE SCALE GENOMIC DNA]</scope>
    <source>
        <strain evidence="2 3">MAD-698-R-SB12</strain>
    </source>
</reference>
<proteinExistence type="predicted"/>
<dbReference type="GeneID" id="36325512"/>
<evidence type="ECO:0000313" key="2">
    <source>
        <dbReference type="EMBL" id="OSX64215.1"/>
    </source>
</evidence>
<gene>
    <name evidence="2" type="ORF">POSPLADRAFT_1054822</name>
</gene>
<dbReference type="RefSeq" id="XP_024341009.1">
    <property type="nucleotide sequence ID" value="XM_024480562.1"/>
</dbReference>
<accession>A0A1X6N6I2</accession>
<evidence type="ECO:0000313" key="3">
    <source>
        <dbReference type="Proteomes" id="UP000194127"/>
    </source>
</evidence>
<protein>
    <submittedName>
        <fullName evidence="2">Uncharacterized protein</fullName>
    </submittedName>
</protein>
<keyword evidence="3" id="KW-1185">Reference proteome</keyword>
<dbReference type="EMBL" id="KZ110594">
    <property type="protein sequence ID" value="OSX64215.1"/>
    <property type="molecule type" value="Genomic_DNA"/>
</dbReference>